<reference evidence="1 2" key="1">
    <citation type="journal article" date="2020" name="Front. Microbiol.">
        <title>Phenotypic and Genetic Characterization of the Cheese Ripening Yeast Geotrichum candidum.</title>
        <authorList>
            <person name="Perkins V."/>
            <person name="Vignola S."/>
            <person name="Lessard M.H."/>
            <person name="Plante P.L."/>
            <person name="Corbeil J."/>
            <person name="Dugat-Bony E."/>
            <person name="Frenette M."/>
            <person name="Labrie S."/>
        </authorList>
    </citation>
    <scope>NUCLEOTIDE SEQUENCE [LARGE SCALE GENOMIC DNA]</scope>
    <source>
        <strain evidence="1 2">LMA-1147</strain>
    </source>
</reference>
<dbReference type="Proteomes" id="UP000744676">
    <property type="component" value="Unassembled WGS sequence"/>
</dbReference>
<accession>A0ACB6V2S5</accession>
<keyword evidence="2" id="KW-1185">Reference proteome</keyword>
<evidence type="ECO:0000313" key="2">
    <source>
        <dbReference type="Proteomes" id="UP000744676"/>
    </source>
</evidence>
<dbReference type="EMBL" id="QVQA01000102">
    <property type="protein sequence ID" value="KAF5096046.1"/>
    <property type="molecule type" value="Genomic_DNA"/>
</dbReference>
<name>A0ACB6V2S5_9ASCO</name>
<organism evidence="1 2">
    <name type="scientific">Geotrichum galactomycetum</name>
    <dbReference type="NCBI Taxonomy" id="27317"/>
    <lineage>
        <taxon>Eukaryota</taxon>
        <taxon>Fungi</taxon>
        <taxon>Dikarya</taxon>
        <taxon>Ascomycota</taxon>
        <taxon>Saccharomycotina</taxon>
        <taxon>Dipodascomycetes</taxon>
        <taxon>Dipodascales</taxon>
        <taxon>Dipodascaceae</taxon>
        <taxon>Geotrichum</taxon>
    </lineage>
</organism>
<sequence>MATLALAAEPVAKHEHNVHRRDENEVVTVVVTKHAFVPLDAAVNTPAISSSQASKASAEKPEASQSTVLSSVGFAPSDATSVLSSSGQAEPSASGKTTQDFQGNGGARGIVYSPYKVGGCKTAEEVKTDVAKLSGFSLIRIYGVDCNQVSNVLAALAPGQKLFLGVFDMTTIENDIKTINDAVQAHGQGWGVVDTISIGNELVNNGQASVDQIASYLETARKALASYSYPGKIVSVDTFIALINNPGLCKLSDYHAVNAHAFFDGLIEAAGSGDWLLEQISRIKNACNDGKEVFITESGWPSQGESNNKAIPSSENQKTAVESIKEKVGSSCILFTAFNDYWKDDGPFSAEKYYGILDS</sequence>
<gene>
    <name evidence="1" type="ORF">D0Z00_002919</name>
</gene>
<proteinExistence type="predicted"/>
<comment type="caution">
    <text evidence="1">The sequence shown here is derived from an EMBL/GenBank/DDBJ whole genome shotgun (WGS) entry which is preliminary data.</text>
</comment>
<evidence type="ECO:0000313" key="1">
    <source>
        <dbReference type="EMBL" id="KAF5096046.1"/>
    </source>
</evidence>
<protein>
    <submittedName>
        <fullName evidence="1">Uncharacterized protein</fullName>
    </submittedName>
</protein>